<evidence type="ECO:0000313" key="1">
    <source>
        <dbReference type="EMBL" id="MDI1230139.1"/>
    </source>
</evidence>
<gene>
    <name evidence="1" type="ORF">PSU93_03195</name>
</gene>
<protein>
    <submittedName>
        <fullName evidence="1">DciA family protein</fullName>
    </submittedName>
</protein>
<sequence>MAKKPTSFKAALSFPNRTMAHFYSQIEQQKQVLRRIHDILPAAIAKHALHCVINGKKLLVYTDTAAWASQLRFYNSVILAAIAPLTRESVSIMQIKVRVETLSATSLPGRTPIIPSAEKIAFIHNHSLTVSDEQLKLALLRLSTTLEKLSNQQTPA</sequence>
<comment type="caution">
    <text evidence="1">The sequence shown here is derived from an EMBL/GenBank/DDBJ whole genome shotgun (WGS) entry which is preliminary data.</text>
</comment>
<accession>A0AA43THB8</accession>
<proteinExistence type="predicted"/>
<dbReference type="EMBL" id="JAQSDF010000005">
    <property type="protein sequence ID" value="MDI1230139.1"/>
    <property type="molecule type" value="Genomic_DNA"/>
</dbReference>
<name>A0AA43THB8_9GAMM</name>
<dbReference type="AlphaFoldDB" id="A0AA43THB8"/>
<keyword evidence="2" id="KW-1185">Reference proteome</keyword>
<reference evidence="1" key="1">
    <citation type="submission" date="2023-01" db="EMBL/GenBank/DDBJ databases">
        <title>Biogeochemical cycle of methane in antarctic sediments.</title>
        <authorList>
            <person name="Roldan D.M."/>
            <person name="Menes R.J."/>
        </authorList>
    </citation>
    <scope>NUCLEOTIDE SEQUENCE [LARGE SCALE GENOMIC DNA]</scope>
    <source>
        <strain evidence="1">K-2018 MAG008</strain>
    </source>
</reference>
<dbReference type="InterPro" id="IPR007922">
    <property type="entry name" value="DciA-like"/>
</dbReference>
<organism evidence="1 2">
    <name type="scientific">Candidatus Methylobacter titanis</name>
    <dbReference type="NCBI Taxonomy" id="3053457"/>
    <lineage>
        <taxon>Bacteria</taxon>
        <taxon>Pseudomonadati</taxon>
        <taxon>Pseudomonadota</taxon>
        <taxon>Gammaproteobacteria</taxon>
        <taxon>Methylococcales</taxon>
        <taxon>Methylococcaceae</taxon>
        <taxon>Methylobacter</taxon>
    </lineage>
</organism>
<dbReference type="Pfam" id="PF05258">
    <property type="entry name" value="DciA"/>
    <property type="match status" value="1"/>
</dbReference>
<evidence type="ECO:0000313" key="2">
    <source>
        <dbReference type="Proteomes" id="UP001160519"/>
    </source>
</evidence>
<dbReference type="Proteomes" id="UP001160519">
    <property type="component" value="Unassembled WGS sequence"/>
</dbReference>